<organism evidence="2 3">
    <name type="scientific">Glomus cerebriforme</name>
    <dbReference type="NCBI Taxonomy" id="658196"/>
    <lineage>
        <taxon>Eukaryota</taxon>
        <taxon>Fungi</taxon>
        <taxon>Fungi incertae sedis</taxon>
        <taxon>Mucoromycota</taxon>
        <taxon>Glomeromycotina</taxon>
        <taxon>Glomeromycetes</taxon>
        <taxon>Glomerales</taxon>
        <taxon>Glomeraceae</taxon>
        <taxon>Glomus</taxon>
    </lineage>
</organism>
<dbReference type="AlphaFoldDB" id="A0A397T7U2"/>
<sequence>MTWQIIIMEKELEGKLLYPNMSISDIFTQNSSYIWIIVQLLLSPTTTEKRKMVEDKEDEVQAKKKRLQEDKQKIQYLIKNLESINTNDEKFTVPVLPESDKSTVIYK</sequence>
<name>A0A397T7U2_9GLOM</name>
<evidence type="ECO:0000256" key="1">
    <source>
        <dbReference type="SAM" id="Coils"/>
    </source>
</evidence>
<gene>
    <name evidence="2" type="ORF">C1645_734896</name>
</gene>
<comment type="caution">
    <text evidence="2">The sequence shown here is derived from an EMBL/GenBank/DDBJ whole genome shotgun (WGS) entry which is preliminary data.</text>
</comment>
<keyword evidence="1" id="KW-0175">Coiled coil</keyword>
<proteinExistence type="predicted"/>
<dbReference type="OrthoDB" id="2442361at2759"/>
<dbReference type="Proteomes" id="UP000265703">
    <property type="component" value="Unassembled WGS sequence"/>
</dbReference>
<accession>A0A397T7U2</accession>
<evidence type="ECO:0000313" key="3">
    <source>
        <dbReference type="Proteomes" id="UP000265703"/>
    </source>
</evidence>
<protein>
    <submittedName>
        <fullName evidence="2">Uncharacterized protein</fullName>
    </submittedName>
</protein>
<feature type="coiled-coil region" evidence="1">
    <location>
        <begin position="50"/>
        <end position="84"/>
    </location>
</feature>
<reference evidence="2 3" key="1">
    <citation type="submission" date="2018-06" db="EMBL/GenBank/DDBJ databases">
        <title>Comparative genomics reveals the genomic features of Rhizophagus irregularis, R. cerebriforme, R. diaphanum and Gigaspora rosea, and their symbiotic lifestyle signature.</title>
        <authorList>
            <person name="Morin E."/>
            <person name="San Clemente H."/>
            <person name="Chen E.C.H."/>
            <person name="De La Providencia I."/>
            <person name="Hainaut M."/>
            <person name="Kuo A."/>
            <person name="Kohler A."/>
            <person name="Murat C."/>
            <person name="Tang N."/>
            <person name="Roy S."/>
            <person name="Loubradou J."/>
            <person name="Henrissat B."/>
            <person name="Grigoriev I.V."/>
            <person name="Corradi N."/>
            <person name="Roux C."/>
            <person name="Martin F.M."/>
        </authorList>
    </citation>
    <scope>NUCLEOTIDE SEQUENCE [LARGE SCALE GENOMIC DNA]</scope>
    <source>
        <strain evidence="2 3">DAOM 227022</strain>
    </source>
</reference>
<evidence type="ECO:0000313" key="2">
    <source>
        <dbReference type="EMBL" id="RIA94318.1"/>
    </source>
</evidence>
<dbReference type="EMBL" id="QKYT01000084">
    <property type="protein sequence ID" value="RIA94318.1"/>
    <property type="molecule type" value="Genomic_DNA"/>
</dbReference>
<keyword evidence="3" id="KW-1185">Reference proteome</keyword>